<dbReference type="AlphaFoldDB" id="A0A9R0QI31"/>
<name>A0A9R0QI31_TRITD</name>
<organism evidence="1 2">
    <name type="scientific">Triticum turgidum subsp. durum</name>
    <name type="common">Durum wheat</name>
    <name type="synonym">Triticum durum</name>
    <dbReference type="NCBI Taxonomy" id="4567"/>
    <lineage>
        <taxon>Eukaryota</taxon>
        <taxon>Viridiplantae</taxon>
        <taxon>Streptophyta</taxon>
        <taxon>Embryophyta</taxon>
        <taxon>Tracheophyta</taxon>
        <taxon>Spermatophyta</taxon>
        <taxon>Magnoliopsida</taxon>
        <taxon>Liliopsida</taxon>
        <taxon>Poales</taxon>
        <taxon>Poaceae</taxon>
        <taxon>BOP clade</taxon>
        <taxon>Pooideae</taxon>
        <taxon>Triticodae</taxon>
        <taxon>Triticeae</taxon>
        <taxon>Triticinae</taxon>
        <taxon>Triticum</taxon>
    </lineage>
</organism>
<dbReference type="EMBL" id="LT934111">
    <property type="protein sequence ID" value="VAH11601.1"/>
    <property type="molecule type" value="Genomic_DNA"/>
</dbReference>
<dbReference type="Proteomes" id="UP000324705">
    <property type="component" value="Chromosome 1A"/>
</dbReference>
<gene>
    <name evidence="1" type="ORF">TRITD_1Av1G226840</name>
</gene>
<dbReference type="OMA" id="ERNMETH"/>
<accession>A0A9R0QI31</accession>
<evidence type="ECO:0008006" key="3">
    <source>
        <dbReference type="Google" id="ProtNLM"/>
    </source>
</evidence>
<proteinExistence type="predicted"/>
<evidence type="ECO:0000313" key="2">
    <source>
        <dbReference type="Proteomes" id="UP000324705"/>
    </source>
</evidence>
<dbReference type="Gramene" id="TRITD1Av1G226840.1">
    <property type="protein sequence ID" value="TRITD1Av1G226840.1"/>
    <property type="gene ID" value="TRITD1Av1G226840"/>
</dbReference>
<keyword evidence="2" id="KW-1185">Reference proteome</keyword>
<protein>
    <recommendedName>
        <fullName evidence="3">Reverse transcriptase zinc-binding domain-containing protein</fullName>
    </recommendedName>
</protein>
<sequence length="174" mass="20130">METASVCTICGQENETAHHALIRCPHARNLWNEMKNVWNLPPDDALRNSKPDWLLMLLQELNDTQRMLVIMVFWRLWHVHNELTHYKPMIPIEASKQFLCGYVDYLLMIKHYLQADITKGKFPADLSGCITPSTHMTGRLLPDVTWVPPPAGHVKLNFDGSYVALRSGRRYDFT</sequence>
<evidence type="ECO:0000313" key="1">
    <source>
        <dbReference type="EMBL" id="VAH11601.1"/>
    </source>
</evidence>
<reference evidence="1 2" key="1">
    <citation type="submission" date="2017-09" db="EMBL/GenBank/DDBJ databases">
        <authorList>
            <consortium name="International Durum Wheat Genome Sequencing Consortium (IDWGSC)"/>
            <person name="Milanesi L."/>
        </authorList>
    </citation>
    <scope>NUCLEOTIDE SEQUENCE [LARGE SCALE GENOMIC DNA]</scope>
    <source>
        <strain evidence="2">cv. Svevo</strain>
    </source>
</reference>